<sequence>MQKPKISLQLTPILSLLRVGVRYDNLNLSPMLFLDFLTFLLFFLYF</sequence>
<evidence type="ECO:0000256" key="1">
    <source>
        <dbReference type="SAM" id="Phobius"/>
    </source>
</evidence>
<keyword evidence="1" id="KW-0812">Transmembrane</keyword>
<proteinExistence type="predicted"/>
<keyword evidence="1" id="KW-0472">Membrane</keyword>
<evidence type="ECO:0008006" key="4">
    <source>
        <dbReference type="Google" id="ProtNLM"/>
    </source>
</evidence>
<organism evidence="2 3">
    <name type="scientific">Candidatus Phytoplasma asteris</name>
    <dbReference type="NCBI Taxonomy" id="85620"/>
    <lineage>
        <taxon>Bacteria</taxon>
        <taxon>Bacillati</taxon>
        <taxon>Mycoplasmatota</taxon>
        <taxon>Mollicutes</taxon>
        <taxon>Acholeplasmatales</taxon>
        <taxon>Acholeplasmataceae</taxon>
        <taxon>Candidatus Phytoplasma</taxon>
        <taxon>16SrI (Aster yellows group)</taxon>
    </lineage>
</organism>
<keyword evidence="3" id="KW-1185">Reference proteome</keyword>
<feature type="transmembrane region" description="Helical" evidence="1">
    <location>
        <begin position="28"/>
        <end position="45"/>
    </location>
</feature>
<name>A0ABZ3CCH3_9MOLU</name>
<reference evidence="2" key="1">
    <citation type="submission" date="2023-06" db="EMBL/GenBank/DDBJ databases">
        <title>Complete Genome of Candidatus Phytoplasma asteris M8.</title>
        <authorList>
            <person name="Toth R."/>
            <person name="Ilic A.-M."/>
            <person name="Huettel B."/>
            <person name="Duduk B."/>
            <person name="Kube M."/>
        </authorList>
    </citation>
    <scope>NUCLEOTIDE SEQUENCE [LARGE SCALE GENOMIC DNA]</scope>
    <source>
        <strain evidence="2">M8</strain>
    </source>
</reference>
<gene>
    <name evidence="2" type="ORF">QN326_02490</name>
</gene>
<keyword evidence="1" id="KW-1133">Transmembrane helix</keyword>
<protein>
    <recommendedName>
        <fullName evidence="4">Transmembrane protein</fullName>
    </recommendedName>
</protein>
<dbReference type="Proteomes" id="UP001483898">
    <property type="component" value="Chromosome"/>
</dbReference>
<evidence type="ECO:0000313" key="2">
    <source>
        <dbReference type="EMBL" id="WZX02254.1"/>
    </source>
</evidence>
<accession>A0ABZ3CCH3</accession>
<evidence type="ECO:0000313" key="3">
    <source>
        <dbReference type="Proteomes" id="UP001483898"/>
    </source>
</evidence>
<dbReference type="EMBL" id="CP128414">
    <property type="protein sequence ID" value="WZX02254.1"/>
    <property type="molecule type" value="Genomic_DNA"/>
</dbReference>